<dbReference type="PANTHER" id="PTHR12220">
    <property type="entry name" value="50S/60S RIBOSOMAL PROTEIN L16"/>
    <property type="match status" value="1"/>
</dbReference>
<comment type="function">
    <text evidence="6 8">Binds 23S rRNA and is also seen to make contacts with the A and possibly P site tRNAs.</text>
</comment>
<sequence>MLFPKKAKFRKWQTARKNPNKIGVASRGTKVSFGSYGLKATTAARVRSNQIESARVAANRKMGKLGKMWIRLFPDRPFTAKAAEVGMGKGKGDPKGYCFEVKPGRILFEVDGVTEEVAREALRKAGTKLPVKTKVVSREDIENI</sequence>
<dbReference type="GO" id="GO:0003735">
    <property type="term" value="F:structural constituent of ribosome"/>
    <property type="evidence" value="ECO:0007669"/>
    <property type="project" value="InterPro"/>
</dbReference>
<comment type="caution">
    <text evidence="9">The sequence shown here is derived from an EMBL/GenBank/DDBJ whole genome shotgun (WGS) entry which is preliminary data.</text>
</comment>
<comment type="subunit">
    <text evidence="6 8">Part of the 50S ribosomal subunit.</text>
</comment>
<dbReference type="InterPro" id="IPR020798">
    <property type="entry name" value="Ribosomal_uL16_CS"/>
</dbReference>
<dbReference type="PRINTS" id="PR00060">
    <property type="entry name" value="RIBOSOMALL16"/>
</dbReference>
<dbReference type="Proteomes" id="UP000179003">
    <property type="component" value="Unassembled WGS sequence"/>
</dbReference>
<dbReference type="PROSITE" id="PS00586">
    <property type="entry name" value="RIBOSOMAL_L16_1"/>
    <property type="match status" value="1"/>
</dbReference>
<dbReference type="SUPFAM" id="SSF54686">
    <property type="entry name" value="Ribosomal protein L16p/L10e"/>
    <property type="match status" value="1"/>
</dbReference>
<dbReference type="Pfam" id="PF00252">
    <property type="entry name" value="Ribosomal_L16"/>
    <property type="match status" value="1"/>
</dbReference>
<dbReference type="AlphaFoldDB" id="A0A1F5EIE9"/>
<keyword evidence="2 6" id="KW-0820">tRNA-binding</keyword>
<dbReference type="FunFam" id="3.90.1170.10:FF:000001">
    <property type="entry name" value="50S ribosomal protein L16"/>
    <property type="match status" value="1"/>
</dbReference>
<dbReference type="EMBL" id="MFAE01000007">
    <property type="protein sequence ID" value="OGD67209.1"/>
    <property type="molecule type" value="Genomic_DNA"/>
</dbReference>
<reference evidence="9 10" key="1">
    <citation type="journal article" date="2016" name="Nat. Commun.">
        <title>Thousands of microbial genomes shed light on interconnected biogeochemical processes in an aquifer system.</title>
        <authorList>
            <person name="Anantharaman K."/>
            <person name="Brown C.T."/>
            <person name="Hug L.A."/>
            <person name="Sharon I."/>
            <person name="Castelle C.J."/>
            <person name="Probst A.J."/>
            <person name="Thomas B.C."/>
            <person name="Singh A."/>
            <person name="Wilkins M.J."/>
            <person name="Karaoz U."/>
            <person name="Brodie E.L."/>
            <person name="Williams K.H."/>
            <person name="Hubbard S.S."/>
            <person name="Banfield J.F."/>
        </authorList>
    </citation>
    <scope>NUCLEOTIDE SEQUENCE [LARGE SCALE GENOMIC DNA]</scope>
</reference>
<dbReference type="GO" id="GO:0006412">
    <property type="term" value="P:translation"/>
    <property type="evidence" value="ECO:0007669"/>
    <property type="project" value="UniProtKB-UniRule"/>
</dbReference>
<evidence type="ECO:0000256" key="6">
    <source>
        <dbReference type="HAMAP-Rule" id="MF_01342"/>
    </source>
</evidence>
<dbReference type="GO" id="GO:0022625">
    <property type="term" value="C:cytosolic large ribosomal subunit"/>
    <property type="evidence" value="ECO:0007669"/>
    <property type="project" value="TreeGrafter"/>
</dbReference>
<evidence type="ECO:0000256" key="8">
    <source>
        <dbReference type="RuleBase" id="RU004414"/>
    </source>
</evidence>
<evidence type="ECO:0000256" key="7">
    <source>
        <dbReference type="RuleBase" id="RU004413"/>
    </source>
</evidence>
<keyword evidence="4 6" id="KW-0687">Ribonucleoprotein</keyword>
<proteinExistence type="inferred from homology"/>
<dbReference type="GO" id="GO:0019843">
    <property type="term" value="F:rRNA binding"/>
    <property type="evidence" value="ECO:0007669"/>
    <property type="project" value="UniProtKB-UniRule"/>
</dbReference>
<evidence type="ECO:0000256" key="3">
    <source>
        <dbReference type="ARBA" id="ARBA00022980"/>
    </source>
</evidence>
<organism evidence="9 10">
    <name type="scientific">Candidatus Campbellbacteria bacterium RIFOXYC2_FULL_35_25</name>
    <dbReference type="NCBI Taxonomy" id="1797582"/>
    <lineage>
        <taxon>Bacteria</taxon>
        <taxon>Candidatus Campbelliibacteriota</taxon>
    </lineage>
</organism>
<dbReference type="Gene3D" id="3.90.1170.10">
    <property type="entry name" value="Ribosomal protein L10e/L16"/>
    <property type="match status" value="1"/>
</dbReference>
<dbReference type="CDD" id="cd01433">
    <property type="entry name" value="Ribosomal_L16_L10e"/>
    <property type="match status" value="1"/>
</dbReference>
<protein>
    <recommendedName>
        <fullName evidence="5 6">Large ribosomal subunit protein uL16</fullName>
    </recommendedName>
</protein>
<dbReference type="InterPro" id="IPR047873">
    <property type="entry name" value="Ribosomal_uL16"/>
</dbReference>
<dbReference type="InterPro" id="IPR000114">
    <property type="entry name" value="Ribosomal_uL16_bact-type"/>
</dbReference>
<comment type="similarity">
    <text evidence="1 6 7">Belongs to the universal ribosomal protein uL16 family.</text>
</comment>
<accession>A0A1F5EIE9</accession>
<dbReference type="GO" id="GO:0000049">
    <property type="term" value="F:tRNA binding"/>
    <property type="evidence" value="ECO:0007669"/>
    <property type="project" value="UniProtKB-KW"/>
</dbReference>
<dbReference type="InterPro" id="IPR016180">
    <property type="entry name" value="Ribosomal_uL16_dom"/>
</dbReference>
<evidence type="ECO:0000256" key="4">
    <source>
        <dbReference type="ARBA" id="ARBA00023274"/>
    </source>
</evidence>
<evidence type="ECO:0000313" key="10">
    <source>
        <dbReference type="Proteomes" id="UP000179003"/>
    </source>
</evidence>
<gene>
    <name evidence="6" type="primary">rplP</name>
    <name evidence="9" type="ORF">A2442_04200</name>
</gene>
<keyword evidence="6 8" id="KW-0699">rRNA-binding</keyword>
<evidence type="ECO:0000256" key="1">
    <source>
        <dbReference type="ARBA" id="ARBA00008931"/>
    </source>
</evidence>
<dbReference type="HAMAP" id="MF_01342">
    <property type="entry name" value="Ribosomal_uL16"/>
    <property type="match status" value="1"/>
</dbReference>
<evidence type="ECO:0000256" key="5">
    <source>
        <dbReference type="ARBA" id="ARBA00035198"/>
    </source>
</evidence>
<dbReference type="InterPro" id="IPR036920">
    <property type="entry name" value="Ribosomal_uL16_sf"/>
</dbReference>
<dbReference type="NCBIfam" id="TIGR01164">
    <property type="entry name" value="rplP_bact"/>
    <property type="match status" value="1"/>
</dbReference>
<keyword evidence="6 8" id="KW-0694">RNA-binding</keyword>
<evidence type="ECO:0000256" key="2">
    <source>
        <dbReference type="ARBA" id="ARBA00022555"/>
    </source>
</evidence>
<evidence type="ECO:0000313" key="9">
    <source>
        <dbReference type="EMBL" id="OGD67209.1"/>
    </source>
</evidence>
<keyword evidence="3 6" id="KW-0689">Ribosomal protein</keyword>
<name>A0A1F5EIE9_9BACT</name>
<dbReference type="PANTHER" id="PTHR12220:SF13">
    <property type="entry name" value="LARGE RIBOSOMAL SUBUNIT PROTEIN UL16M"/>
    <property type="match status" value="1"/>
</dbReference>
<dbReference type="STRING" id="1797582.A2442_04200"/>